<evidence type="ECO:0000313" key="2">
    <source>
        <dbReference type="EMBL" id="OCL04707.1"/>
    </source>
</evidence>
<evidence type="ECO:0000313" key="3">
    <source>
        <dbReference type="Proteomes" id="UP000250140"/>
    </source>
</evidence>
<sequence length="90" mass="9890">TKPEILGVGRVVSYKDLQKARAKRAAKATPTAEEANLSKGKCGRGRKGAALEHEAGDIERRAKLLRTSDTQVKEVKVVLKPYRAPEAKMY</sequence>
<proteinExistence type="predicted"/>
<dbReference type="EMBL" id="KV750456">
    <property type="protein sequence ID" value="OCL04707.1"/>
    <property type="molecule type" value="Genomic_DNA"/>
</dbReference>
<name>A0A8E2ETP2_9PEZI</name>
<evidence type="ECO:0000256" key="1">
    <source>
        <dbReference type="SAM" id="MobiDB-lite"/>
    </source>
</evidence>
<accession>A0A8E2ETP2</accession>
<feature type="region of interest" description="Disordered" evidence="1">
    <location>
        <begin position="25"/>
        <end position="48"/>
    </location>
</feature>
<protein>
    <submittedName>
        <fullName evidence="2">Uncharacterized protein</fullName>
    </submittedName>
</protein>
<keyword evidence="3" id="KW-1185">Reference proteome</keyword>
<reference evidence="2 3" key="1">
    <citation type="journal article" date="2016" name="Nat. Commun.">
        <title>Ectomycorrhizal ecology is imprinted in the genome of the dominant symbiotic fungus Cenococcum geophilum.</title>
        <authorList>
            <consortium name="DOE Joint Genome Institute"/>
            <person name="Peter M."/>
            <person name="Kohler A."/>
            <person name="Ohm R.A."/>
            <person name="Kuo A."/>
            <person name="Krutzmann J."/>
            <person name="Morin E."/>
            <person name="Arend M."/>
            <person name="Barry K.W."/>
            <person name="Binder M."/>
            <person name="Choi C."/>
            <person name="Clum A."/>
            <person name="Copeland A."/>
            <person name="Grisel N."/>
            <person name="Haridas S."/>
            <person name="Kipfer T."/>
            <person name="LaButti K."/>
            <person name="Lindquist E."/>
            <person name="Lipzen A."/>
            <person name="Maire R."/>
            <person name="Meier B."/>
            <person name="Mihaltcheva S."/>
            <person name="Molinier V."/>
            <person name="Murat C."/>
            <person name="Poggeler S."/>
            <person name="Quandt C.A."/>
            <person name="Sperisen C."/>
            <person name="Tritt A."/>
            <person name="Tisserant E."/>
            <person name="Crous P.W."/>
            <person name="Henrissat B."/>
            <person name="Nehls U."/>
            <person name="Egli S."/>
            <person name="Spatafora J.W."/>
            <person name="Grigoriev I.V."/>
            <person name="Martin F.M."/>
        </authorList>
    </citation>
    <scope>NUCLEOTIDE SEQUENCE [LARGE SCALE GENOMIC DNA]</scope>
    <source>
        <strain evidence="2 3">CBS 207.34</strain>
    </source>
</reference>
<dbReference type="Proteomes" id="UP000250140">
    <property type="component" value="Unassembled WGS sequence"/>
</dbReference>
<gene>
    <name evidence="2" type="ORF">AOQ84DRAFT_300325</name>
</gene>
<organism evidence="2 3">
    <name type="scientific">Glonium stellatum</name>
    <dbReference type="NCBI Taxonomy" id="574774"/>
    <lineage>
        <taxon>Eukaryota</taxon>
        <taxon>Fungi</taxon>
        <taxon>Dikarya</taxon>
        <taxon>Ascomycota</taxon>
        <taxon>Pezizomycotina</taxon>
        <taxon>Dothideomycetes</taxon>
        <taxon>Pleosporomycetidae</taxon>
        <taxon>Gloniales</taxon>
        <taxon>Gloniaceae</taxon>
        <taxon>Glonium</taxon>
    </lineage>
</organism>
<dbReference type="AlphaFoldDB" id="A0A8E2ETP2"/>
<feature type="non-terminal residue" evidence="2">
    <location>
        <position position="90"/>
    </location>
</feature>